<dbReference type="RefSeq" id="XP_030974079.1">
    <property type="nucleotide sequence ID" value="XM_031118219.1"/>
</dbReference>
<sequence length="280" mass="31155">MSSSNSPCAACKLQRRKCTQDCVFAPYFPADQPQKFANVHNVFGASNVAKILNELNPLQREDAVNSLAYEAEARLSDPVYGCVGIISILQYKLKQIQISLYNAKQELARLSSGQAFHPTLYPPGFIPKLQHLDNPSSSSSVLPYIPTGADTHGSQLAIRETQRQLHHQQQQQHMLQMQQHIFEEQKMVAAVAAREQQEREFVRLNTGFDPAANLGSINPNGYNQRNDAAAAAMSPLALGTFENPYSIQTRVAEPQHHLQPQQGQQSQPQQPKLESKEGRS</sequence>
<proteinExistence type="inferred from homology"/>
<evidence type="ECO:0000256" key="4">
    <source>
        <dbReference type="ARBA" id="ARBA00023242"/>
    </source>
</evidence>
<reference evidence="7" key="2">
    <citation type="submission" date="2021-01" db="UniProtKB">
        <authorList>
            <consortium name="EnsemblPlants"/>
        </authorList>
    </citation>
    <scope>IDENTIFICATION</scope>
</reference>
<dbReference type="InterPro" id="IPR004883">
    <property type="entry name" value="LOB"/>
</dbReference>
<dbReference type="KEGG" id="qlo:115994157"/>
<comment type="similarity">
    <text evidence="2">Belongs to the LOB domain-containing protein family.</text>
</comment>
<feature type="region of interest" description="Disordered" evidence="5">
    <location>
        <begin position="250"/>
        <end position="280"/>
    </location>
</feature>
<dbReference type="GeneID" id="115994157"/>
<dbReference type="Gramene" id="QL06p042744:mrna">
    <property type="protein sequence ID" value="QL06p042744:mrna:CDS:2"/>
    <property type="gene ID" value="QL06p042744"/>
</dbReference>
<name>A0A7N2LZM9_QUELO</name>
<gene>
    <name evidence="7" type="primary">LOC115994157</name>
</gene>
<evidence type="ECO:0000256" key="3">
    <source>
        <dbReference type="ARBA" id="ARBA00022473"/>
    </source>
</evidence>
<dbReference type="EnsemblPlants" id="QL06p042744:mrna">
    <property type="protein sequence ID" value="QL06p042744:mrna:CDS:2"/>
    <property type="gene ID" value="QL06p042744"/>
</dbReference>
<dbReference type="PANTHER" id="PTHR31301:SF83">
    <property type="entry name" value="PROTEIN ASYMMETRIC LEAVES 2"/>
    <property type="match status" value="1"/>
</dbReference>
<dbReference type="GO" id="GO:0005634">
    <property type="term" value="C:nucleus"/>
    <property type="evidence" value="ECO:0007669"/>
    <property type="project" value="UniProtKB-SubCell"/>
</dbReference>
<dbReference type="EMBL" id="LRBV02000006">
    <property type="status" value="NOT_ANNOTATED_CDS"/>
    <property type="molecule type" value="Genomic_DNA"/>
</dbReference>
<dbReference type="PANTHER" id="PTHR31301">
    <property type="entry name" value="LOB DOMAIN-CONTAINING PROTEIN 4-RELATED"/>
    <property type="match status" value="1"/>
</dbReference>
<protein>
    <recommendedName>
        <fullName evidence="6">LOB domain-containing protein</fullName>
    </recommendedName>
</protein>
<dbReference type="AlphaFoldDB" id="A0A7N2LZM9"/>
<accession>A0A7N2LZM9</accession>
<keyword evidence="8" id="KW-1185">Reference proteome</keyword>
<dbReference type="OrthoDB" id="1638021at2759"/>
<evidence type="ECO:0000313" key="7">
    <source>
        <dbReference type="EnsemblPlants" id="QL06p042744:mrna:CDS:2"/>
    </source>
</evidence>
<comment type="subcellular location">
    <subcellularLocation>
        <location evidence="1">Nucleus</location>
    </subcellularLocation>
</comment>
<feature type="domain" description="LOB" evidence="6">
    <location>
        <begin position="6"/>
        <end position="107"/>
    </location>
</feature>
<evidence type="ECO:0000313" key="8">
    <source>
        <dbReference type="Proteomes" id="UP000594261"/>
    </source>
</evidence>
<dbReference type="PROSITE" id="PS50891">
    <property type="entry name" value="LOB"/>
    <property type="match status" value="1"/>
</dbReference>
<reference evidence="7 8" key="1">
    <citation type="journal article" date="2016" name="G3 (Bethesda)">
        <title>First Draft Assembly and Annotation of the Genome of a California Endemic Oak Quercus lobata Nee (Fagaceae).</title>
        <authorList>
            <person name="Sork V.L."/>
            <person name="Fitz-Gibbon S.T."/>
            <person name="Puiu D."/>
            <person name="Crepeau M."/>
            <person name="Gugger P.F."/>
            <person name="Sherman R."/>
            <person name="Stevens K."/>
            <person name="Langley C.H."/>
            <person name="Pellegrini M."/>
            <person name="Salzberg S.L."/>
        </authorList>
    </citation>
    <scope>NUCLEOTIDE SEQUENCE [LARGE SCALE GENOMIC DNA]</scope>
    <source>
        <strain evidence="7 8">cv. SW786</strain>
    </source>
</reference>
<dbReference type="OMA" id="MLRMMYE"/>
<keyword evidence="3" id="KW-0217">Developmental protein</keyword>
<organism evidence="7 8">
    <name type="scientific">Quercus lobata</name>
    <name type="common">Valley oak</name>
    <dbReference type="NCBI Taxonomy" id="97700"/>
    <lineage>
        <taxon>Eukaryota</taxon>
        <taxon>Viridiplantae</taxon>
        <taxon>Streptophyta</taxon>
        <taxon>Embryophyta</taxon>
        <taxon>Tracheophyta</taxon>
        <taxon>Spermatophyta</taxon>
        <taxon>Magnoliopsida</taxon>
        <taxon>eudicotyledons</taxon>
        <taxon>Gunneridae</taxon>
        <taxon>Pentapetalae</taxon>
        <taxon>rosids</taxon>
        <taxon>fabids</taxon>
        <taxon>Fagales</taxon>
        <taxon>Fagaceae</taxon>
        <taxon>Quercus</taxon>
    </lineage>
</organism>
<evidence type="ECO:0000259" key="6">
    <source>
        <dbReference type="PROSITE" id="PS50891"/>
    </source>
</evidence>
<feature type="compositionally biased region" description="Low complexity" evidence="5">
    <location>
        <begin position="257"/>
        <end position="272"/>
    </location>
</feature>
<dbReference type="Proteomes" id="UP000594261">
    <property type="component" value="Chromosome 6"/>
</dbReference>
<evidence type="ECO:0000256" key="2">
    <source>
        <dbReference type="ARBA" id="ARBA00005474"/>
    </source>
</evidence>
<dbReference type="Pfam" id="PF03195">
    <property type="entry name" value="LOB"/>
    <property type="match status" value="1"/>
</dbReference>
<evidence type="ECO:0000256" key="1">
    <source>
        <dbReference type="ARBA" id="ARBA00004123"/>
    </source>
</evidence>
<keyword evidence="4" id="KW-0539">Nucleus</keyword>
<dbReference type="InParanoid" id="A0A7N2LZM9"/>
<evidence type="ECO:0000256" key="5">
    <source>
        <dbReference type="SAM" id="MobiDB-lite"/>
    </source>
</evidence>
<dbReference type="FunCoup" id="A0A7N2LZM9">
    <property type="interactions" value="4"/>
</dbReference>